<dbReference type="Proteomes" id="UP000256924">
    <property type="component" value="Unassembled WGS sequence"/>
</dbReference>
<gene>
    <name evidence="1" type="ORF">DRF68_19870</name>
</gene>
<evidence type="ECO:0000313" key="2">
    <source>
        <dbReference type="Proteomes" id="UP000256924"/>
    </source>
</evidence>
<accession>A0A3D9AHJ8</accession>
<name>A0A3D9AHJ8_9FLAO</name>
<keyword evidence="2" id="KW-1185">Reference proteome</keyword>
<dbReference type="EMBL" id="QNVU01000072">
    <property type="protein sequence ID" value="REC40637.1"/>
    <property type="molecule type" value="Genomic_DNA"/>
</dbReference>
<dbReference type="RefSeq" id="WP_116100068.1">
    <property type="nucleotide sequence ID" value="NZ_QNVU01000072.1"/>
</dbReference>
<proteinExistence type="predicted"/>
<reference evidence="1 2" key="1">
    <citation type="journal article" date="2004" name="Emerg. Infect. Dis.">
        <title>Amoebae-resisting bacteria isolated from human nasal swabs by amoebal coculture.</title>
        <authorList>
            <person name="Greub G."/>
            <person name="La Scola B."/>
            <person name="Raoult D."/>
        </authorList>
    </citation>
    <scope>NUCLEOTIDE SEQUENCE [LARGE SCALE GENOMIC DNA]</scope>
    <source>
        <strain evidence="1 2">CCUG 51329</strain>
    </source>
</reference>
<comment type="caution">
    <text evidence="1">The sequence shown here is derived from an EMBL/GenBank/DDBJ whole genome shotgun (WGS) entry which is preliminary data.</text>
</comment>
<evidence type="ECO:0000313" key="1">
    <source>
        <dbReference type="EMBL" id="REC40637.1"/>
    </source>
</evidence>
<sequence>METKKYPLVYIEWEDSYSVPDKWHTEDEMTGILTDESFIVKQTGFIIKETDSFIVLANQLNELNLSADQYSGLHRIPKGCLKKKLELTSFSS</sequence>
<dbReference type="AlphaFoldDB" id="A0A3D9AHJ8"/>
<organism evidence="1 2">
    <name type="scientific">Candidatus Chryseobacterium massiliense</name>
    <dbReference type="NCBI Taxonomy" id="204089"/>
    <lineage>
        <taxon>Bacteria</taxon>
        <taxon>Pseudomonadati</taxon>
        <taxon>Bacteroidota</taxon>
        <taxon>Flavobacteriia</taxon>
        <taxon>Flavobacteriales</taxon>
        <taxon>Weeksellaceae</taxon>
        <taxon>Chryseobacterium group</taxon>
        <taxon>Chryseobacterium</taxon>
    </lineage>
</organism>
<protein>
    <submittedName>
        <fullName evidence="1">Uncharacterized protein</fullName>
    </submittedName>
</protein>